<gene>
    <name evidence="3" type="ORF">SAMN04488125_12535</name>
</gene>
<reference evidence="4" key="1">
    <citation type="submission" date="2016-10" db="EMBL/GenBank/DDBJ databases">
        <authorList>
            <person name="Varghese N."/>
            <person name="Submissions S."/>
        </authorList>
    </citation>
    <scope>NUCLEOTIDE SEQUENCE [LARGE SCALE GENOMIC DNA]</scope>
    <source>
        <strain evidence="4">CGMCC 1.6474</strain>
    </source>
</reference>
<keyword evidence="3" id="KW-0808">Transferase</keyword>
<dbReference type="SFLD" id="SFLDS00019">
    <property type="entry name" value="Glutathione_Transferase_(cytos"/>
    <property type="match status" value="1"/>
</dbReference>
<dbReference type="Pfam" id="PF13410">
    <property type="entry name" value="GST_C_2"/>
    <property type="match status" value="1"/>
</dbReference>
<dbReference type="InterPro" id="IPR040079">
    <property type="entry name" value="Glutathione_S-Trfase"/>
</dbReference>
<dbReference type="OrthoDB" id="5293590at2"/>
<dbReference type="EMBL" id="FOSV01000025">
    <property type="protein sequence ID" value="SFL80427.1"/>
    <property type="molecule type" value="Genomic_DNA"/>
</dbReference>
<name>A0A1I4KPP5_9HYPH</name>
<sequence>MDKLTLYTSPSAFPNPQRVRLFMHEKGIAQHVEERVLDMAPGGEQRGWRHLKRNPWGETPTLELPGGGYLAESVAIARYLDESFPGRKILGEGALEQAQDVMWNDRIWVQILYRLTTLFHVLHQGLGPKLELTSNPQWGEHCRKEALSHAGLVDRHLSDGRDWILGGAHPTFADITLCTAIAFSKFGPVATPLDERYEQLDQFWQRWKARPSFRLAYADGGGLQELSALQTA</sequence>
<dbReference type="Pfam" id="PF13409">
    <property type="entry name" value="GST_N_2"/>
    <property type="match status" value="1"/>
</dbReference>
<dbReference type="InterPro" id="IPR010987">
    <property type="entry name" value="Glutathione-S-Trfase_C-like"/>
</dbReference>
<dbReference type="SUPFAM" id="SSF52833">
    <property type="entry name" value="Thioredoxin-like"/>
    <property type="match status" value="1"/>
</dbReference>
<dbReference type="CDD" id="cd03051">
    <property type="entry name" value="GST_N_GTT2_like"/>
    <property type="match status" value="1"/>
</dbReference>
<keyword evidence="4" id="KW-1185">Reference proteome</keyword>
<dbReference type="Proteomes" id="UP000198804">
    <property type="component" value="Unassembled WGS sequence"/>
</dbReference>
<dbReference type="InterPro" id="IPR004045">
    <property type="entry name" value="Glutathione_S-Trfase_N"/>
</dbReference>
<organism evidence="3 4">
    <name type="scientific">Methylorubrum salsuginis</name>
    <dbReference type="NCBI Taxonomy" id="414703"/>
    <lineage>
        <taxon>Bacteria</taxon>
        <taxon>Pseudomonadati</taxon>
        <taxon>Pseudomonadota</taxon>
        <taxon>Alphaproteobacteria</taxon>
        <taxon>Hyphomicrobiales</taxon>
        <taxon>Methylobacteriaceae</taxon>
        <taxon>Methylorubrum</taxon>
    </lineage>
</organism>
<dbReference type="PANTHER" id="PTHR44051:SF8">
    <property type="entry name" value="GLUTATHIONE S-TRANSFERASE GSTA"/>
    <property type="match status" value="1"/>
</dbReference>
<dbReference type="PROSITE" id="PS50405">
    <property type="entry name" value="GST_CTER"/>
    <property type="match status" value="1"/>
</dbReference>
<proteinExistence type="predicted"/>
<dbReference type="AlphaFoldDB" id="A0A1I4KPP5"/>
<protein>
    <submittedName>
        <fullName evidence="3">Glutathione S-transferase</fullName>
    </submittedName>
</protein>
<dbReference type="SUPFAM" id="SSF47616">
    <property type="entry name" value="GST C-terminal domain-like"/>
    <property type="match status" value="1"/>
</dbReference>
<dbReference type="PROSITE" id="PS50404">
    <property type="entry name" value="GST_NTER"/>
    <property type="match status" value="1"/>
</dbReference>
<evidence type="ECO:0000313" key="3">
    <source>
        <dbReference type="EMBL" id="SFL80427.1"/>
    </source>
</evidence>
<dbReference type="PANTHER" id="PTHR44051">
    <property type="entry name" value="GLUTATHIONE S-TRANSFERASE-RELATED"/>
    <property type="match status" value="1"/>
</dbReference>
<evidence type="ECO:0000259" key="1">
    <source>
        <dbReference type="PROSITE" id="PS50404"/>
    </source>
</evidence>
<dbReference type="InterPro" id="IPR036249">
    <property type="entry name" value="Thioredoxin-like_sf"/>
</dbReference>
<evidence type="ECO:0000313" key="4">
    <source>
        <dbReference type="Proteomes" id="UP000198804"/>
    </source>
</evidence>
<dbReference type="InterPro" id="IPR036282">
    <property type="entry name" value="Glutathione-S-Trfase_C_sf"/>
</dbReference>
<feature type="domain" description="GST C-terminal" evidence="2">
    <location>
        <begin position="93"/>
        <end position="232"/>
    </location>
</feature>
<dbReference type="RefSeq" id="WP_091950908.1">
    <property type="nucleotide sequence ID" value="NZ_FOSV01000025.1"/>
</dbReference>
<dbReference type="GO" id="GO:0016740">
    <property type="term" value="F:transferase activity"/>
    <property type="evidence" value="ECO:0007669"/>
    <property type="project" value="UniProtKB-KW"/>
</dbReference>
<dbReference type="InterPro" id="IPR034345">
    <property type="entry name" value="Gtt2-like_N"/>
</dbReference>
<evidence type="ECO:0000259" key="2">
    <source>
        <dbReference type="PROSITE" id="PS50405"/>
    </source>
</evidence>
<accession>A0A1I4KPP5</accession>
<dbReference type="Gene3D" id="3.40.30.10">
    <property type="entry name" value="Glutaredoxin"/>
    <property type="match status" value="1"/>
</dbReference>
<feature type="domain" description="GST N-terminal" evidence="1">
    <location>
        <begin position="3"/>
        <end position="88"/>
    </location>
</feature>
<dbReference type="STRING" id="414703.SAMN04488125_12535"/>
<dbReference type="Gene3D" id="1.20.1050.10">
    <property type="match status" value="1"/>
</dbReference>